<evidence type="ECO:0000313" key="1">
    <source>
        <dbReference type="EMBL" id="GFD34884.1"/>
    </source>
</evidence>
<proteinExistence type="predicted"/>
<comment type="caution">
    <text evidence="1">The sequence shown here is derived from an EMBL/GenBank/DDBJ whole genome shotgun (WGS) entry which is preliminary data.</text>
</comment>
<dbReference type="GO" id="GO:0003964">
    <property type="term" value="F:RNA-directed DNA polymerase activity"/>
    <property type="evidence" value="ECO:0007669"/>
    <property type="project" value="UniProtKB-KW"/>
</dbReference>
<keyword evidence="1" id="KW-0808">Transferase</keyword>
<dbReference type="EMBL" id="BKCJ011451854">
    <property type="protein sequence ID" value="GFD34884.1"/>
    <property type="molecule type" value="Genomic_DNA"/>
</dbReference>
<reference evidence="1" key="1">
    <citation type="journal article" date="2019" name="Sci. Rep.">
        <title>Draft genome of Tanacetum cinerariifolium, the natural source of mosquito coil.</title>
        <authorList>
            <person name="Yamashiro T."/>
            <person name="Shiraishi A."/>
            <person name="Satake H."/>
            <person name="Nakayama K."/>
        </authorList>
    </citation>
    <scope>NUCLEOTIDE SEQUENCE</scope>
</reference>
<keyword evidence="1" id="KW-0548">Nucleotidyltransferase</keyword>
<name>A0A699VSM3_TANCI</name>
<feature type="non-terminal residue" evidence="1">
    <location>
        <position position="90"/>
    </location>
</feature>
<sequence>MIKYLATAKECIAGFKSFTIQNIPRSLNQKADVLSKLAIVAFDHLTKKVLVEVLTERSIELKEIEAIVEEKKDNWMTLIIKCQKEGVWLE</sequence>
<keyword evidence="1" id="KW-0695">RNA-directed DNA polymerase</keyword>
<accession>A0A699VSM3</accession>
<gene>
    <name evidence="1" type="ORF">Tci_906853</name>
</gene>
<protein>
    <submittedName>
        <fullName evidence="1">Reverse transcriptase domain-containing protein</fullName>
    </submittedName>
</protein>
<dbReference type="AlphaFoldDB" id="A0A699VSM3"/>
<organism evidence="1">
    <name type="scientific">Tanacetum cinerariifolium</name>
    <name type="common">Dalmatian daisy</name>
    <name type="synonym">Chrysanthemum cinerariifolium</name>
    <dbReference type="NCBI Taxonomy" id="118510"/>
    <lineage>
        <taxon>Eukaryota</taxon>
        <taxon>Viridiplantae</taxon>
        <taxon>Streptophyta</taxon>
        <taxon>Embryophyta</taxon>
        <taxon>Tracheophyta</taxon>
        <taxon>Spermatophyta</taxon>
        <taxon>Magnoliopsida</taxon>
        <taxon>eudicotyledons</taxon>
        <taxon>Gunneridae</taxon>
        <taxon>Pentapetalae</taxon>
        <taxon>asterids</taxon>
        <taxon>campanulids</taxon>
        <taxon>Asterales</taxon>
        <taxon>Asteraceae</taxon>
        <taxon>Asteroideae</taxon>
        <taxon>Anthemideae</taxon>
        <taxon>Anthemidinae</taxon>
        <taxon>Tanacetum</taxon>
    </lineage>
</organism>